<dbReference type="GO" id="GO:0016787">
    <property type="term" value="F:hydrolase activity"/>
    <property type="evidence" value="ECO:0007669"/>
    <property type="project" value="UniProtKB-KW"/>
</dbReference>
<protein>
    <submittedName>
        <fullName evidence="2">Alpha/beta hydrolase</fullName>
    </submittedName>
</protein>
<dbReference type="RefSeq" id="WP_186632751.1">
    <property type="nucleotide sequence ID" value="NZ_JACOAF010000008.1"/>
</dbReference>
<dbReference type="InterPro" id="IPR000073">
    <property type="entry name" value="AB_hydrolase_1"/>
</dbReference>
<reference evidence="2 3" key="1">
    <citation type="journal article" date="2019" name="Int. J. Syst. Evol. Microbiol.">
        <title>Rufibacter sediminis sp. nov., isolated from freshwater lake sediment.</title>
        <authorList>
            <person name="Qu J.H."/>
            <person name="Zhang L.J."/>
            <person name="Fu Y.H."/>
            <person name="Li H.F."/>
        </authorList>
    </citation>
    <scope>NUCLEOTIDE SEQUENCE [LARGE SCALE GENOMIC DNA]</scope>
    <source>
        <strain evidence="2 3">H-1</strain>
    </source>
</reference>
<accession>A0ABR6VND6</accession>
<dbReference type="InterPro" id="IPR029058">
    <property type="entry name" value="AB_hydrolase_fold"/>
</dbReference>
<evidence type="ECO:0000259" key="1">
    <source>
        <dbReference type="Pfam" id="PF12697"/>
    </source>
</evidence>
<dbReference type="SUPFAM" id="SSF53474">
    <property type="entry name" value="alpha/beta-Hydrolases"/>
    <property type="match status" value="1"/>
</dbReference>
<sequence>MKTILFVHGMFQNPKSWEKWVAFFNERGYNCMAPAWPLHAGEPAQLRANPPAGLGKLGLDDIIAEVEVLVLTQNQKPIVIGHSVGGLVVQILANRGLIEAGVPISSVAPNGMIDFDLSFFKNSATIANPLKGDEPVFMDLETFHAAFANTLPETAVQEAYERTATHDSRNVFRDCMGSSGKVDLERSHPPLLFISGAEDKICPADLVEKNVRAYEDKSSILELKEFPKRSHFICGEPGWEEVATTIYNWLQILPEEEL</sequence>
<keyword evidence="2" id="KW-0378">Hydrolase</keyword>
<name>A0ABR6VND6_9BACT</name>
<dbReference type="PANTHER" id="PTHR43194:SF2">
    <property type="entry name" value="PEROXISOMAL MEMBRANE PROTEIN LPX1"/>
    <property type="match status" value="1"/>
</dbReference>
<evidence type="ECO:0000313" key="2">
    <source>
        <dbReference type="EMBL" id="MBC3538660.1"/>
    </source>
</evidence>
<dbReference type="Pfam" id="PF12697">
    <property type="entry name" value="Abhydrolase_6"/>
    <property type="match status" value="1"/>
</dbReference>
<comment type="caution">
    <text evidence="2">The sequence shown here is derived from an EMBL/GenBank/DDBJ whole genome shotgun (WGS) entry which is preliminary data.</text>
</comment>
<dbReference type="InterPro" id="IPR050228">
    <property type="entry name" value="Carboxylesterase_BioH"/>
</dbReference>
<dbReference type="EMBL" id="JACOAF010000008">
    <property type="protein sequence ID" value="MBC3538660.1"/>
    <property type="molecule type" value="Genomic_DNA"/>
</dbReference>
<dbReference type="Gene3D" id="3.40.50.1820">
    <property type="entry name" value="alpha/beta hydrolase"/>
    <property type="match status" value="1"/>
</dbReference>
<proteinExistence type="predicted"/>
<gene>
    <name evidence="2" type="ORF">H7U12_03145</name>
</gene>
<dbReference type="PANTHER" id="PTHR43194">
    <property type="entry name" value="HYDROLASE ALPHA/BETA FOLD FAMILY"/>
    <property type="match status" value="1"/>
</dbReference>
<dbReference type="Proteomes" id="UP000659698">
    <property type="component" value="Unassembled WGS sequence"/>
</dbReference>
<keyword evidence="3" id="KW-1185">Reference proteome</keyword>
<feature type="domain" description="AB hydrolase-1" evidence="1">
    <location>
        <begin position="4"/>
        <end position="236"/>
    </location>
</feature>
<organism evidence="2 3">
    <name type="scientific">Rufibacter sediminis</name>
    <dbReference type="NCBI Taxonomy" id="2762756"/>
    <lineage>
        <taxon>Bacteria</taxon>
        <taxon>Pseudomonadati</taxon>
        <taxon>Bacteroidota</taxon>
        <taxon>Cytophagia</taxon>
        <taxon>Cytophagales</taxon>
        <taxon>Hymenobacteraceae</taxon>
        <taxon>Rufibacter</taxon>
    </lineage>
</organism>
<evidence type="ECO:0000313" key="3">
    <source>
        <dbReference type="Proteomes" id="UP000659698"/>
    </source>
</evidence>